<dbReference type="Proteomes" id="UP000182229">
    <property type="component" value="Unassembled WGS sequence"/>
</dbReference>
<proteinExistence type="predicted"/>
<name>A0A1L9BAS4_9BACT</name>
<dbReference type="AlphaFoldDB" id="A0A1L9BAS4"/>
<gene>
    <name evidence="1" type="ORF">BON30_17785</name>
</gene>
<dbReference type="EMBL" id="MPIN01000004">
    <property type="protein sequence ID" value="OJH39362.1"/>
    <property type="molecule type" value="Genomic_DNA"/>
</dbReference>
<comment type="caution">
    <text evidence="1">The sequence shown here is derived from an EMBL/GenBank/DDBJ whole genome shotgun (WGS) entry which is preliminary data.</text>
</comment>
<sequence length="73" mass="7729">MGDVETVCVKRQGRWGGGHFVCLRPVLRTAVVAAMGFVPMALATEGRGGTAPARHRYVMRVAFELAGSGGQRA</sequence>
<dbReference type="STRING" id="83449.BON30_17785"/>
<reference evidence="2" key="1">
    <citation type="submission" date="2016-11" db="EMBL/GenBank/DDBJ databases">
        <authorList>
            <person name="Shukria A."/>
            <person name="Stevens D.C."/>
        </authorList>
    </citation>
    <scope>NUCLEOTIDE SEQUENCE [LARGE SCALE GENOMIC DNA]</scope>
    <source>
        <strain evidence="2">Cbfe23</strain>
    </source>
</reference>
<protein>
    <submittedName>
        <fullName evidence="1">Uncharacterized protein</fullName>
    </submittedName>
</protein>
<keyword evidence="2" id="KW-1185">Reference proteome</keyword>
<organism evidence="1 2">
    <name type="scientific">Cystobacter ferrugineus</name>
    <dbReference type="NCBI Taxonomy" id="83449"/>
    <lineage>
        <taxon>Bacteria</taxon>
        <taxon>Pseudomonadati</taxon>
        <taxon>Myxococcota</taxon>
        <taxon>Myxococcia</taxon>
        <taxon>Myxococcales</taxon>
        <taxon>Cystobacterineae</taxon>
        <taxon>Archangiaceae</taxon>
        <taxon>Cystobacter</taxon>
    </lineage>
</organism>
<evidence type="ECO:0000313" key="1">
    <source>
        <dbReference type="EMBL" id="OJH39362.1"/>
    </source>
</evidence>
<reference evidence="1 2" key="2">
    <citation type="submission" date="2016-12" db="EMBL/GenBank/DDBJ databases">
        <title>Draft Genome Sequence of Cystobacter ferrugineus Strain Cbfe23.</title>
        <authorList>
            <person name="Akbar S."/>
            <person name="Dowd S.E."/>
            <person name="Stevens D.C."/>
        </authorList>
    </citation>
    <scope>NUCLEOTIDE SEQUENCE [LARGE SCALE GENOMIC DNA]</scope>
    <source>
        <strain evidence="1 2">Cbfe23</strain>
    </source>
</reference>
<evidence type="ECO:0000313" key="2">
    <source>
        <dbReference type="Proteomes" id="UP000182229"/>
    </source>
</evidence>
<accession>A0A1L9BAS4</accession>